<reference evidence="1 2" key="2">
    <citation type="journal article" date="2012" name="Stand. Genomic Sci.">
        <title>Complete genome sequence of the thermophilic sulfate-reducing ocean bacterium Thermodesulfatator indicus type strain (CIR29812(T)).</title>
        <authorList>
            <person name="Anderson I."/>
            <person name="Saunders E."/>
            <person name="Lapidus A."/>
            <person name="Nolan M."/>
            <person name="Lucas S."/>
            <person name="Tice H."/>
            <person name="Del Rio T.G."/>
            <person name="Cheng J.F."/>
            <person name="Han C."/>
            <person name="Tapia R."/>
            <person name="Goodwin L.A."/>
            <person name="Pitluck S."/>
            <person name="Liolios K."/>
            <person name="Mavromatis K."/>
            <person name="Pagani I."/>
            <person name="Ivanova N."/>
            <person name="Mikhailova N."/>
            <person name="Pati A."/>
            <person name="Chen A."/>
            <person name="Palaniappan K."/>
            <person name="Land M."/>
            <person name="Hauser L."/>
            <person name="Jeffries C.D."/>
            <person name="Chang Y.J."/>
            <person name="Brambilla E.M."/>
            <person name="Rohde M."/>
            <person name="Spring S."/>
            <person name="Goker M."/>
            <person name="Detter J.C."/>
            <person name="Woyke T."/>
            <person name="Bristow J."/>
            <person name="Eisen J.A."/>
            <person name="Markowitz V."/>
            <person name="Hugenholtz P."/>
            <person name="Kyrpides N.C."/>
            <person name="Klenk H.P."/>
        </authorList>
    </citation>
    <scope>NUCLEOTIDE SEQUENCE [LARGE SCALE GENOMIC DNA]</scope>
    <source>
        <strain evidence="2">DSM 15286 / JCM 11887 / CIR29812</strain>
    </source>
</reference>
<dbReference type="EMBL" id="CP002683">
    <property type="protein sequence ID" value="AEH44403.1"/>
    <property type="molecule type" value="Genomic_DNA"/>
</dbReference>
<dbReference type="HOGENOM" id="CLU_173920_0_0_0"/>
<organism evidence="1 2">
    <name type="scientific">Thermodesulfatator indicus (strain DSM 15286 / JCM 11887 / CIR29812)</name>
    <dbReference type="NCBI Taxonomy" id="667014"/>
    <lineage>
        <taxon>Bacteria</taxon>
        <taxon>Pseudomonadati</taxon>
        <taxon>Thermodesulfobacteriota</taxon>
        <taxon>Thermodesulfobacteria</taxon>
        <taxon>Thermodesulfobacteriales</taxon>
        <taxon>Thermodesulfatatoraceae</taxon>
        <taxon>Thermodesulfatator</taxon>
    </lineage>
</organism>
<accession>F8AB34</accession>
<dbReference type="PaxDb" id="667014-Thein_0521"/>
<protein>
    <submittedName>
        <fullName evidence="1">Uncharacterized protein</fullName>
    </submittedName>
</protein>
<proteinExistence type="predicted"/>
<dbReference type="OrthoDB" id="9799356at2"/>
<dbReference type="AlphaFoldDB" id="F8AB34"/>
<dbReference type="KEGG" id="tid:Thein_0521"/>
<reference evidence="2" key="1">
    <citation type="submission" date="2011-04" db="EMBL/GenBank/DDBJ databases">
        <title>The complete genome of Thermodesulfatator indicus DSM 15286.</title>
        <authorList>
            <person name="Lucas S."/>
            <person name="Copeland A."/>
            <person name="Lapidus A."/>
            <person name="Bruce D."/>
            <person name="Goodwin L."/>
            <person name="Pitluck S."/>
            <person name="Peters L."/>
            <person name="Kyrpides N."/>
            <person name="Mavromatis K."/>
            <person name="Pagani I."/>
            <person name="Ivanova N."/>
            <person name="Saunders L."/>
            <person name="Detter J.C."/>
            <person name="Tapia R."/>
            <person name="Han C."/>
            <person name="Land M."/>
            <person name="Hauser L."/>
            <person name="Markowitz V."/>
            <person name="Cheng J.-F."/>
            <person name="Hugenholtz P."/>
            <person name="Woyke T."/>
            <person name="Wu D."/>
            <person name="Spring S."/>
            <person name="Schroeder M."/>
            <person name="Brambilla E."/>
            <person name="Klenk H.-P."/>
            <person name="Eisen J.A."/>
        </authorList>
    </citation>
    <scope>NUCLEOTIDE SEQUENCE [LARGE SCALE GENOMIC DNA]</scope>
    <source>
        <strain evidence="2">DSM 15286 / JCM 11887 / CIR29812</strain>
    </source>
</reference>
<name>F8AB34_THEID</name>
<sequence length="102" mass="11502">MKQKIPLSYAKPGMVLAEEVADDKGRVLCGPETELSQGLIEKFSSMGIKFVTVKGHPVDLPWEKPLEEELKELEERFGKVVDDKRLMALKALIADYLKNKES</sequence>
<dbReference type="STRING" id="667014.Thein_0521"/>
<dbReference type="RefSeq" id="WP_013907148.1">
    <property type="nucleotide sequence ID" value="NC_015681.1"/>
</dbReference>
<gene>
    <name evidence="1" type="ordered locus">Thein_0521</name>
</gene>
<dbReference type="InParanoid" id="F8AB34"/>
<evidence type="ECO:0000313" key="2">
    <source>
        <dbReference type="Proteomes" id="UP000006793"/>
    </source>
</evidence>
<evidence type="ECO:0000313" key="1">
    <source>
        <dbReference type="EMBL" id="AEH44403.1"/>
    </source>
</evidence>
<dbReference type="Proteomes" id="UP000006793">
    <property type="component" value="Chromosome"/>
</dbReference>
<dbReference type="eggNOG" id="ENOG5033FWH">
    <property type="taxonomic scope" value="Bacteria"/>
</dbReference>
<keyword evidence="2" id="KW-1185">Reference proteome</keyword>